<dbReference type="GO" id="GO:0004672">
    <property type="term" value="F:protein kinase activity"/>
    <property type="evidence" value="ECO:0007669"/>
    <property type="project" value="InterPro"/>
</dbReference>
<dbReference type="Gene3D" id="3.30.200.20">
    <property type="entry name" value="Phosphorylase Kinase, domain 1"/>
    <property type="match status" value="1"/>
</dbReference>
<feature type="binding site" evidence="5">
    <location>
        <position position="869"/>
    </location>
    <ligand>
        <name>ATP</name>
        <dbReference type="ChEBI" id="CHEBI:30616"/>
    </ligand>
</feature>
<dbReference type="InterPro" id="IPR017441">
    <property type="entry name" value="Protein_kinase_ATP_BS"/>
</dbReference>
<dbReference type="InterPro" id="IPR000719">
    <property type="entry name" value="Prot_kinase_dom"/>
</dbReference>
<evidence type="ECO:0000256" key="1">
    <source>
        <dbReference type="ARBA" id="ARBA00022741"/>
    </source>
</evidence>
<dbReference type="PROSITE" id="PS00108">
    <property type="entry name" value="PROTEIN_KINASE_ST"/>
    <property type="match status" value="1"/>
</dbReference>
<dbReference type="GO" id="GO:0005509">
    <property type="term" value="F:calcium ion binding"/>
    <property type="evidence" value="ECO:0007669"/>
    <property type="project" value="InterPro"/>
</dbReference>
<evidence type="ECO:0000256" key="3">
    <source>
        <dbReference type="ARBA" id="ARBA00022840"/>
    </source>
</evidence>
<dbReference type="GO" id="GO:1990112">
    <property type="term" value="C:RQC complex"/>
    <property type="evidence" value="ECO:0007669"/>
    <property type="project" value="TreeGrafter"/>
</dbReference>
<feature type="compositionally biased region" description="Basic residues" evidence="6">
    <location>
        <begin position="213"/>
        <end position="230"/>
    </location>
</feature>
<dbReference type="InterPro" id="IPR008271">
    <property type="entry name" value="Ser/Thr_kinase_AS"/>
</dbReference>
<dbReference type="FunFam" id="1.10.238.10:FF:000001">
    <property type="entry name" value="Calmodulin 1"/>
    <property type="match status" value="1"/>
</dbReference>
<dbReference type="SMART" id="SM00054">
    <property type="entry name" value="EFh"/>
    <property type="match status" value="4"/>
</dbReference>
<dbReference type="PROSITE" id="PS50222">
    <property type="entry name" value="EF_HAND_2"/>
    <property type="match status" value="3"/>
</dbReference>
<protein>
    <submittedName>
        <fullName evidence="9">Uncharacterized protein</fullName>
    </submittedName>
</protein>
<evidence type="ECO:0000256" key="6">
    <source>
        <dbReference type="SAM" id="MobiDB-lite"/>
    </source>
</evidence>
<evidence type="ECO:0000259" key="7">
    <source>
        <dbReference type="PROSITE" id="PS50011"/>
    </source>
</evidence>
<feature type="domain" description="EF-hand" evidence="8">
    <location>
        <begin position="1241"/>
        <end position="1276"/>
    </location>
</feature>
<dbReference type="CDD" id="cd05117">
    <property type="entry name" value="STKc_CAMK"/>
    <property type="match status" value="1"/>
</dbReference>
<dbReference type="InterPro" id="IPR002048">
    <property type="entry name" value="EF_hand_dom"/>
</dbReference>
<dbReference type="Proteomes" id="UP000011713">
    <property type="component" value="Unassembled WGS sequence"/>
</dbReference>
<reference evidence="10" key="1">
    <citation type="journal article" date="2010" name="Science">
        <title>Signatures of adaptation to obligate biotrophy in the Hyaloperonospora arabidopsidis genome.</title>
        <authorList>
            <person name="Baxter L."/>
            <person name="Tripathy S."/>
            <person name="Ishaque N."/>
            <person name="Boot N."/>
            <person name="Cabral A."/>
            <person name="Kemen E."/>
            <person name="Thines M."/>
            <person name="Ah-Fong A."/>
            <person name="Anderson R."/>
            <person name="Badejoko W."/>
            <person name="Bittner-Eddy P."/>
            <person name="Boore J.L."/>
            <person name="Chibucos M.C."/>
            <person name="Coates M."/>
            <person name="Dehal P."/>
            <person name="Delehaunty K."/>
            <person name="Dong S."/>
            <person name="Downton P."/>
            <person name="Dumas B."/>
            <person name="Fabro G."/>
            <person name="Fronick C."/>
            <person name="Fuerstenberg S.I."/>
            <person name="Fulton L."/>
            <person name="Gaulin E."/>
            <person name="Govers F."/>
            <person name="Hughes L."/>
            <person name="Humphray S."/>
            <person name="Jiang R.H."/>
            <person name="Judelson H."/>
            <person name="Kamoun S."/>
            <person name="Kyung K."/>
            <person name="Meijer H."/>
            <person name="Minx P."/>
            <person name="Morris P."/>
            <person name="Nelson J."/>
            <person name="Phuntumart V."/>
            <person name="Qutob D."/>
            <person name="Rehmany A."/>
            <person name="Rougon-Cardoso A."/>
            <person name="Ryden P."/>
            <person name="Torto-Alalibo T."/>
            <person name="Studholme D."/>
            <person name="Wang Y."/>
            <person name="Win J."/>
            <person name="Wood J."/>
            <person name="Clifton S.W."/>
            <person name="Rogers J."/>
            <person name="Van den Ackerveken G."/>
            <person name="Jones J.D."/>
            <person name="McDowell J.M."/>
            <person name="Beynon J."/>
            <person name="Tyler B.M."/>
        </authorList>
    </citation>
    <scope>NUCLEOTIDE SEQUENCE [LARGE SCALE GENOMIC DNA]</scope>
    <source>
        <strain evidence="10">Emoy2</strain>
    </source>
</reference>
<dbReference type="Pfam" id="PF00069">
    <property type="entry name" value="Pkinase"/>
    <property type="match status" value="1"/>
</dbReference>
<dbReference type="Pfam" id="PF13499">
    <property type="entry name" value="EF-hand_7"/>
    <property type="match status" value="2"/>
</dbReference>
<dbReference type="SUPFAM" id="SSF48452">
    <property type="entry name" value="TPR-like"/>
    <property type="match status" value="1"/>
</dbReference>
<keyword evidence="10" id="KW-1185">Reference proteome</keyword>
<dbReference type="VEuPathDB" id="FungiDB:HpaG807875"/>
<dbReference type="HOGENOM" id="CLU_261115_0_0_1"/>
<evidence type="ECO:0000256" key="2">
    <source>
        <dbReference type="ARBA" id="ARBA00022837"/>
    </source>
</evidence>
<accession>M4BN88</accession>
<feature type="domain" description="Protein kinase" evidence="7">
    <location>
        <begin position="840"/>
        <end position="1096"/>
    </location>
</feature>
<evidence type="ECO:0000313" key="9">
    <source>
        <dbReference type="EnsemblProtists" id="HpaP807875"/>
    </source>
</evidence>
<dbReference type="FunFam" id="3.30.200.20:FF:000880">
    <property type="entry name" value="Predicted protein"/>
    <property type="match status" value="1"/>
</dbReference>
<evidence type="ECO:0000313" key="10">
    <source>
        <dbReference type="Proteomes" id="UP000011713"/>
    </source>
</evidence>
<dbReference type="eggNOG" id="KOG0032">
    <property type="taxonomic scope" value="Eukaryota"/>
</dbReference>
<keyword evidence="2" id="KW-0106">Calcium</keyword>
<dbReference type="InterPro" id="IPR018247">
    <property type="entry name" value="EF_Hand_1_Ca_BS"/>
</dbReference>
<feature type="domain" description="EF-hand" evidence="8">
    <location>
        <begin position="1175"/>
        <end position="1210"/>
    </location>
</feature>
<proteinExistence type="inferred from homology"/>
<reference evidence="9" key="2">
    <citation type="submission" date="2015-06" db="UniProtKB">
        <authorList>
            <consortium name="EnsemblProtists"/>
        </authorList>
    </citation>
    <scope>IDENTIFICATION</scope>
    <source>
        <strain evidence="9">Emoy2</strain>
    </source>
</reference>
<keyword evidence="1 5" id="KW-0547">Nucleotide-binding</keyword>
<evidence type="ECO:0000259" key="8">
    <source>
        <dbReference type="PROSITE" id="PS50222"/>
    </source>
</evidence>
<dbReference type="InterPro" id="IPR011990">
    <property type="entry name" value="TPR-like_helical_dom_sf"/>
</dbReference>
<comment type="similarity">
    <text evidence="4">Belongs to the protein kinase superfamily. Ser/Thr protein kinase family. CDPK subfamily.</text>
</comment>
<dbReference type="PANTHER" id="PTHR22684">
    <property type="entry name" value="NULP1-RELATED"/>
    <property type="match status" value="1"/>
</dbReference>
<dbReference type="Pfam" id="PF04910">
    <property type="entry name" value="Tcf25"/>
    <property type="match status" value="1"/>
</dbReference>
<dbReference type="InParanoid" id="M4BN88"/>
<dbReference type="InterPro" id="IPR011009">
    <property type="entry name" value="Kinase-like_dom_sf"/>
</dbReference>
<feature type="compositionally biased region" description="Low complexity" evidence="6">
    <location>
        <begin position="792"/>
        <end position="811"/>
    </location>
</feature>
<evidence type="ECO:0000256" key="4">
    <source>
        <dbReference type="ARBA" id="ARBA00024334"/>
    </source>
</evidence>
<dbReference type="PANTHER" id="PTHR22684:SF0">
    <property type="entry name" value="RIBOSOME QUALITY CONTROL COMPLEX SUBUNIT TCF25"/>
    <property type="match status" value="1"/>
</dbReference>
<dbReference type="SMART" id="SM00220">
    <property type="entry name" value="S_TKc"/>
    <property type="match status" value="1"/>
</dbReference>
<dbReference type="SUPFAM" id="SSF56112">
    <property type="entry name" value="Protein kinase-like (PK-like)"/>
    <property type="match status" value="1"/>
</dbReference>
<feature type="region of interest" description="Disordered" evidence="6">
    <location>
        <begin position="766"/>
        <end position="825"/>
    </location>
</feature>
<sequence>MGKFPRTEEGKALPVNIVAPKTADEVRLLRENDEELDARIREFVTKLLERPEQHIAIVGHSSYFKRMLAMNRKLNNCELSSAAACSLMLCQISPDLHPELVIALVLVVVILLHMRDARYRMAQLAKRLAKERDADVHVTREDEEESSSSSELLENKRTAAGGFAFLADSESESEKSDSVEEEDRDDDQEEEEFGEVEEKTEMSVVMVDPAPCKGKKKNKNNKKKKDKRQKGRAEREEDEEKQSVDDILDALAADKCSVDDTASRCHEDVQSLFSVQLRFANADKEMKRIFGVKQGSHGNTRRRGYPRGARVTTKKVMLVSPTDDWPRPPTFVAGGIRWTRSNKPKGAGWNSLCNYFELTWSMAYKKTHDPNLIAQFLQRNPYHVDALLTMSEVYQHHGQMDHATDCIKRCVYMLELAWTDQFDVSKGNCRMDIQTEHNTGFFRALFLLMKQVGRRGCMRSAFETSKLLLSMDPQGDPMNVLLAIDYYALTSRQCQFLIDLVESKTPAVDRFASGDKGNEKSSKSAFPSTSDTIAALPNLQFSIALAYFFLGNETEAQDRLAAALLKFPTILKPLLEKIAANPFSCMLILFRYLVLFCSAVRSHSLRVLASWQPILSSRVFANARSIDGKPSVLQHLLDIYVTRNFSVWKVIDVQAFLRRSAQHALDSPSLVSANTQVLELSPCLNKYLRAVSADYSDEVTTLPADHPMLQPPQLQDDQPLNAEALAALVQAQEEIEAGNLPADANPLLLFLQTMLPWNHVQDIMGNSGSTNAAANVRPHGKRNNASHRRAQQQKAQQAAAQVSASSETSSSTNVRRNPQTRKAPKDLITGELCDVNDLYNIEKKELGHGHYGTVRVGVSKATGKKVAIKTIPKAKVSRPETMRREINILKTLNHPNIIKLYDVCEGHRHLHLVTELCTGGELFDRIIARGHYSEADAAVLVLKICDAVKHCHDRDICHRDLKPENFLFATKAEDAELKVIDFGLSRMDDGLSAGVMTTRVGTPYYIAPEVLGRHYDKSCDLWSIGVITYILLCGYPPFYGDTDPEIFASVRAGRYDFDSPEWTNVSGDAKDLISRLLLVDASKRLTAEEVLRHPWISGSAPRSSMTLNPNIFSSLKRFTGNNKLKKAALGVIADLATEGEIAELKNQFMAIDTDGNGVITVSELAEALHDTGLGMIEEEVLELVKGIDIDGDGLVDYPEFLAATMKRNLSNQKEHLMNAFNYFDTTNTGHITKADLVQFMGSEEQAQEVIDDVDSNGDGVISFEEFVAMMDRKGYGDDSMDDNGGFLSATQYVSGNIQPPIKETEL</sequence>
<dbReference type="InterPro" id="IPR006994">
    <property type="entry name" value="TCF25/Rqc1"/>
</dbReference>
<name>M4BN88_HYAAE</name>
<dbReference type="EnsemblProtists" id="HpaT807875">
    <property type="protein sequence ID" value="HpaP807875"/>
    <property type="gene ID" value="HpaG807875"/>
</dbReference>
<organism evidence="9 10">
    <name type="scientific">Hyaloperonospora arabidopsidis (strain Emoy2)</name>
    <name type="common">Downy mildew agent</name>
    <name type="synonym">Peronospora arabidopsidis</name>
    <dbReference type="NCBI Taxonomy" id="559515"/>
    <lineage>
        <taxon>Eukaryota</taxon>
        <taxon>Sar</taxon>
        <taxon>Stramenopiles</taxon>
        <taxon>Oomycota</taxon>
        <taxon>Peronosporomycetes</taxon>
        <taxon>Peronosporales</taxon>
        <taxon>Peronosporaceae</taxon>
        <taxon>Hyaloperonospora</taxon>
    </lineage>
</organism>
<dbReference type="SUPFAM" id="SSF47473">
    <property type="entry name" value="EF-hand"/>
    <property type="match status" value="1"/>
</dbReference>
<keyword evidence="3 5" id="KW-0067">ATP-binding</keyword>
<dbReference type="PROSITE" id="PS00018">
    <property type="entry name" value="EF_HAND_1"/>
    <property type="match status" value="3"/>
</dbReference>
<dbReference type="PROSITE" id="PS50011">
    <property type="entry name" value="PROTEIN_KINASE_DOM"/>
    <property type="match status" value="1"/>
</dbReference>
<feature type="compositionally biased region" description="Acidic residues" evidence="6">
    <location>
        <begin position="179"/>
        <end position="195"/>
    </location>
</feature>
<dbReference type="FunFam" id="1.10.510.10:FF:000475">
    <property type="entry name" value="Calcium-dependent protein kinase 5"/>
    <property type="match status" value="1"/>
</dbReference>
<dbReference type="PROSITE" id="PS00107">
    <property type="entry name" value="PROTEIN_KINASE_ATP"/>
    <property type="match status" value="1"/>
</dbReference>
<dbReference type="CDD" id="cd15898">
    <property type="entry name" value="EFh_PI-PLC"/>
    <property type="match status" value="1"/>
</dbReference>
<feature type="region of interest" description="Disordered" evidence="6">
    <location>
        <begin position="132"/>
        <end position="243"/>
    </location>
</feature>
<dbReference type="Gene3D" id="1.10.238.10">
    <property type="entry name" value="EF-hand"/>
    <property type="match status" value="1"/>
</dbReference>
<dbReference type="STRING" id="559515.M4BN88"/>
<dbReference type="Gene3D" id="1.10.510.10">
    <property type="entry name" value="Transferase(Phosphotransferase) domain 1"/>
    <property type="match status" value="1"/>
</dbReference>
<feature type="domain" description="EF-hand" evidence="8">
    <location>
        <begin position="1139"/>
        <end position="1174"/>
    </location>
</feature>
<evidence type="ECO:0000256" key="5">
    <source>
        <dbReference type="PROSITE-ProRule" id="PRU10141"/>
    </source>
</evidence>
<feature type="compositionally biased region" description="Basic residues" evidence="6">
    <location>
        <begin position="778"/>
        <end position="791"/>
    </location>
</feature>
<dbReference type="eggNOG" id="KOG2422">
    <property type="taxonomic scope" value="Eukaryota"/>
</dbReference>
<dbReference type="EMBL" id="JH598448">
    <property type="status" value="NOT_ANNOTATED_CDS"/>
    <property type="molecule type" value="Genomic_DNA"/>
</dbReference>
<dbReference type="GO" id="GO:0005524">
    <property type="term" value="F:ATP binding"/>
    <property type="evidence" value="ECO:0007669"/>
    <property type="project" value="UniProtKB-UniRule"/>
</dbReference>
<dbReference type="InterPro" id="IPR011992">
    <property type="entry name" value="EF-hand-dom_pair"/>
</dbReference>